<keyword evidence="5" id="KW-1185">Reference proteome</keyword>
<accession>A0ABQ1LF24</accession>
<evidence type="ECO:0000256" key="1">
    <source>
        <dbReference type="ARBA" id="ARBA00010928"/>
    </source>
</evidence>
<dbReference type="Proteomes" id="UP000637769">
    <property type="component" value="Unassembled WGS sequence"/>
</dbReference>
<dbReference type="PANTHER" id="PTHR43708:SF5">
    <property type="entry name" value="CONSERVED EXPRESSED OXIDOREDUCTASE (EUROFUNG)-RELATED"/>
    <property type="match status" value="1"/>
</dbReference>
<dbReference type="InterPro" id="IPR036291">
    <property type="entry name" value="NAD(P)-bd_dom_sf"/>
</dbReference>
<name>A0ABQ1LF24_9PROT</name>
<reference evidence="5" key="1">
    <citation type="journal article" date="2019" name="Int. J. Syst. Evol. Microbiol.">
        <title>The Global Catalogue of Microorganisms (GCM) 10K type strain sequencing project: providing services to taxonomists for standard genome sequencing and annotation.</title>
        <authorList>
            <consortium name="The Broad Institute Genomics Platform"/>
            <consortium name="The Broad Institute Genome Sequencing Center for Infectious Disease"/>
            <person name="Wu L."/>
            <person name="Ma J."/>
        </authorList>
    </citation>
    <scope>NUCLEOTIDE SEQUENCE [LARGE SCALE GENOMIC DNA]</scope>
    <source>
        <strain evidence="5">CCM 7132</strain>
    </source>
</reference>
<dbReference type="Gene3D" id="3.30.360.10">
    <property type="entry name" value="Dihydrodipicolinate Reductase, domain 2"/>
    <property type="match status" value="1"/>
</dbReference>
<evidence type="ECO:0000259" key="3">
    <source>
        <dbReference type="Pfam" id="PF01408"/>
    </source>
</evidence>
<evidence type="ECO:0000313" key="4">
    <source>
        <dbReference type="EMBL" id="GGC22500.1"/>
    </source>
</evidence>
<dbReference type="PANTHER" id="PTHR43708">
    <property type="entry name" value="CONSERVED EXPRESSED OXIDOREDUCTASE (EUROFUNG)"/>
    <property type="match status" value="1"/>
</dbReference>
<sequence length="311" mass="34110">MIRIAVIGVGQIARQQHLPALENDPDFTIVAAVSPVPVALDVPVFATLAELRQCDLMIDAVALCTPPALRYGLAHEALASGWHVLLEKPPTVTRSQAGSLSRLADDRGLTLFAAWHSVYAASIPVLREILPALSIERVTIAWKENAEKWHPGADWLWRDGALGVFDAGINALSILCSLSPEVILYDTALLSFHGDQRAPSQVRLAMRGSETGLPISAEFDWRHEAASEIWEIVWYAGNGETVILSEGGARLHRGSREIVLAEAREYAGVYRHFAALIREGRSSLDLRALDLVTDALAFGTRQNPQRYLRTN</sequence>
<dbReference type="RefSeq" id="WP_188425148.1">
    <property type="nucleotide sequence ID" value="NZ_BMCH01000001.1"/>
</dbReference>
<dbReference type="InterPro" id="IPR051317">
    <property type="entry name" value="Gfo/Idh/MocA_oxidoreduct"/>
</dbReference>
<dbReference type="InterPro" id="IPR000683">
    <property type="entry name" value="Gfo/Idh/MocA-like_OxRdtase_N"/>
</dbReference>
<comment type="caution">
    <text evidence="4">The sequence shown here is derived from an EMBL/GenBank/DDBJ whole genome shotgun (WGS) entry which is preliminary data.</text>
</comment>
<comment type="similarity">
    <text evidence="1">Belongs to the Gfo/Idh/MocA family.</text>
</comment>
<keyword evidence="2" id="KW-0560">Oxidoreductase</keyword>
<dbReference type="SUPFAM" id="SSF51735">
    <property type="entry name" value="NAD(P)-binding Rossmann-fold domains"/>
    <property type="match status" value="1"/>
</dbReference>
<proteinExistence type="inferred from homology"/>
<feature type="domain" description="Gfo/Idh/MocA-like oxidoreductase N-terminal" evidence="3">
    <location>
        <begin position="2"/>
        <end position="112"/>
    </location>
</feature>
<dbReference type="Pfam" id="PF01408">
    <property type="entry name" value="GFO_IDH_MocA"/>
    <property type="match status" value="1"/>
</dbReference>
<dbReference type="Gene3D" id="3.40.50.720">
    <property type="entry name" value="NAD(P)-binding Rossmann-like Domain"/>
    <property type="match status" value="1"/>
</dbReference>
<evidence type="ECO:0000313" key="5">
    <source>
        <dbReference type="Proteomes" id="UP000637769"/>
    </source>
</evidence>
<organism evidence="4 5">
    <name type="scientific">Asaia siamensis</name>
    <dbReference type="NCBI Taxonomy" id="110479"/>
    <lineage>
        <taxon>Bacteria</taxon>
        <taxon>Pseudomonadati</taxon>
        <taxon>Pseudomonadota</taxon>
        <taxon>Alphaproteobacteria</taxon>
        <taxon>Acetobacterales</taxon>
        <taxon>Acetobacteraceae</taxon>
        <taxon>Asaia</taxon>
    </lineage>
</organism>
<dbReference type="EMBL" id="BMCH01000001">
    <property type="protein sequence ID" value="GGC22500.1"/>
    <property type="molecule type" value="Genomic_DNA"/>
</dbReference>
<gene>
    <name evidence="4" type="ORF">GCM10007207_04650</name>
</gene>
<evidence type="ECO:0000256" key="2">
    <source>
        <dbReference type="ARBA" id="ARBA00023002"/>
    </source>
</evidence>
<protein>
    <submittedName>
        <fullName evidence="4">Galactose 1-dehydrogenase</fullName>
    </submittedName>
</protein>